<feature type="coiled-coil region" evidence="3">
    <location>
        <begin position="103"/>
        <end position="154"/>
    </location>
</feature>
<dbReference type="EMBL" id="CP151506">
    <property type="protein sequence ID" value="WZN62816.1"/>
    <property type="molecule type" value="Genomic_DNA"/>
</dbReference>
<evidence type="ECO:0000256" key="3">
    <source>
        <dbReference type="SAM" id="Coils"/>
    </source>
</evidence>
<accession>A0AAX4P9U1</accession>
<keyword evidence="2 3" id="KW-0175">Coiled coil</keyword>
<evidence type="ECO:0000313" key="4">
    <source>
        <dbReference type="EMBL" id="WZN62816.1"/>
    </source>
</evidence>
<dbReference type="GO" id="GO:0019216">
    <property type="term" value="P:regulation of lipid metabolic process"/>
    <property type="evidence" value="ECO:0007669"/>
    <property type="project" value="TreeGrafter"/>
</dbReference>
<dbReference type="PANTHER" id="PTHR12499">
    <property type="entry name" value="OPTIC ATROPHY 3 PROTEIN OPA3"/>
    <property type="match status" value="1"/>
</dbReference>
<proteinExistence type="inferred from homology"/>
<reference evidence="4 5" key="1">
    <citation type="submission" date="2024-03" db="EMBL/GenBank/DDBJ databases">
        <title>Complete genome sequence of the green alga Chloropicon roscoffensis RCC1871.</title>
        <authorList>
            <person name="Lemieux C."/>
            <person name="Pombert J.-F."/>
            <person name="Otis C."/>
            <person name="Turmel M."/>
        </authorList>
    </citation>
    <scope>NUCLEOTIDE SEQUENCE [LARGE SCALE GENOMIC DNA]</scope>
    <source>
        <strain evidence="4 5">RCC1871</strain>
    </source>
</reference>
<organism evidence="4 5">
    <name type="scientific">Chloropicon roscoffensis</name>
    <dbReference type="NCBI Taxonomy" id="1461544"/>
    <lineage>
        <taxon>Eukaryota</taxon>
        <taxon>Viridiplantae</taxon>
        <taxon>Chlorophyta</taxon>
        <taxon>Chloropicophyceae</taxon>
        <taxon>Chloropicales</taxon>
        <taxon>Chloropicaceae</taxon>
        <taxon>Chloropicon</taxon>
    </lineage>
</organism>
<dbReference type="Pfam" id="PF07047">
    <property type="entry name" value="OPA3"/>
    <property type="match status" value="1"/>
</dbReference>
<evidence type="ECO:0000313" key="5">
    <source>
        <dbReference type="Proteomes" id="UP001472866"/>
    </source>
</evidence>
<dbReference type="AlphaFoldDB" id="A0AAX4P9U1"/>
<evidence type="ECO:0000256" key="1">
    <source>
        <dbReference type="ARBA" id="ARBA00007584"/>
    </source>
</evidence>
<gene>
    <name evidence="4" type="ORF">HKI87_06g43580</name>
</gene>
<dbReference type="InterPro" id="IPR010754">
    <property type="entry name" value="OPA3-like"/>
</dbReference>
<keyword evidence="5" id="KW-1185">Reference proteome</keyword>
<dbReference type="PANTHER" id="PTHR12499:SF0">
    <property type="entry name" value="OPTIC ATROPHY 3 PROTEIN"/>
    <property type="match status" value="1"/>
</dbReference>
<dbReference type="GO" id="GO:0005739">
    <property type="term" value="C:mitochondrion"/>
    <property type="evidence" value="ECO:0007669"/>
    <property type="project" value="TreeGrafter"/>
</dbReference>
<comment type="similarity">
    <text evidence="1">Belongs to the OPA3 family.</text>
</comment>
<protein>
    <submittedName>
        <fullName evidence="4">OPA3-like protein</fullName>
    </submittedName>
</protein>
<evidence type="ECO:0000256" key="2">
    <source>
        <dbReference type="ARBA" id="ARBA00023054"/>
    </source>
</evidence>
<name>A0AAX4P9U1_9CHLO</name>
<sequence length="176" mass="20499">MAQLAIKVFTMTVKTASKPLAYLFQDYMLSHPGVRQNAIDAAQVLHRWNVRLNRANRGQKKKTEISPLNDERALNLAGKFFSETFIYAVGGGLLWYEYDRGIRRDEQKKVEKEKRRLEKEVRMRRRFEHQMEMIGDLELRHREVLGRLEELESRVGVSSNPGGGDSTAPRRFFGLF</sequence>
<dbReference type="Proteomes" id="UP001472866">
    <property type="component" value="Chromosome 06"/>
</dbReference>